<dbReference type="PANTHER" id="PTHR44757:SF2">
    <property type="entry name" value="BIOFILM ARCHITECTURE MAINTENANCE PROTEIN MBAA"/>
    <property type="match status" value="1"/>
</dbReference>
<dbReference type="NCBIfam" id="TIGR00254">
    <property type="entry name" value="GGDEF"/>
    <property type="match status" value="1"/>
</dbReference>
<dbReference type="InterPro" id="IPR001610">
    <property type="entry name" value="PAC"/>
</dbReference>
<evidence type="ECO:0000259" key="2">
    <source>
        <dbReference type="PROSITE" id="PS50113"/>
    </source>
</evidence>
<dbReference type="SUPFAM" id="SSF141868">
    <property type="entry name" value="EAL domain-like"/>
    <property type="match status" value="1"/>
</dbReference>
<dbReference type="InterPro" id="IPR001633">
    <property type="entry name" value="EAL_dom"/>
</dbReference>
<dbReference type="Pfam" id="PF13426">
    <property type="entry name" value="PAS_9"/>
    <property type="match status" value="1"/>
</dbReference>
<reference evidence="6" key="1">
    <citation type="submission" date="2015-07" db="EMBL/GenBank/DDBJ databases">
        <title>Fjat-14205 dsm 2895.</title>
        <authorList>
            <person name="Liu B."/>
            <person name="Wang J."/>
            <person name="Zhu Y."/>
            <person name="Liu G."/>
            <person name="Chen Q."/>
            <person name="Chen Z."/>
            <person name="Lan J."/>
            <person name="Che J."/>
            <person name="Ge C."/>
            <person name="Shi H."/>
            <person name="Pan Z."/>
            <person name="Liu X."/>
        </authorList>
    </citation>
    <scope>NUCLEOTIDE SEQUENCE [LARGE SCALE GENOMIC DNA]</scope>
    <source>
        <strain evidence="6">DSM 25560</strain>
    </source>
</reference>
<dbReference type="CDD" id="cd00130">
    <property type="entry name" value="PAS"/>
    <property type="match status" value="1"/>
</dbReference>
<evidence type="ECO:0000259" key="4">
    <source>
        <dbReference type="PROSITE" id="PS50887"/>
    </source>
</evidence>
<dbReference type="EMBL" id="LGRV01000003">
    <property type="protein sequence ID" value="KOS69033.1"/>
    <property type="molecule type" value="Genomic_DNA"/>
</dbReference>
<dbReference type="SMART" id="SM00052">
    <property type="entry name" value="EAL"/>
    <property type="match status" value="1"/>
</dbReference>
<dbReference type="SMART" id="SM00267">
    <property type="entry name" value="GGDEF"/>
    <property type="match status" value="1"/>
</dbReference>
<sequence>MHSELKELYSIQAALNETTILAITDTAGRIVFTNDKFCNISQYTSEELIGHTHKIINSNYHDSSFFRDMWNTISKGKKWTGEIRNRAKDGSIYWVDTAIIPFLDHDGSPYQYVSIRHDITDRKKLEQQLHKQLIEDKITGLPNAFYLENEVEKKILANEEFRLLLINMDDFKSFNESLGSHHANQILTLIGERLSSLIQCEKSILARTYNDEFALLCSVSDTNFQLIIKEVFHIFENPISYLYTDYYITFCIGAVHYPTHGNSYEDLMQNADSAVQTAKGNGKNTYTLFDESMNNNKNRVLLLKNLLHEAIQQKKFVMHYQPQYNFQGEIISFESLVRWNNPLLGDISPAEFIPVAERTGFIIPLGYLLFELVVQDLPNLQKAIGKDIKVAFNLSLKQFFDTKLISKLMHLCELYQVDPHYIKIEITEGVSSSKIPYVISIIKQFRDLGMEVELDDYGSGFSSLKHLKDFPINCIKIDQSFVKDLLTNASSKAIINSTIHLAHELGFTIIAEGIETEEQLHYLRDKGCDAFQGYLLGKPQPVSYYYQSN</sequence>
<feature type="domain" description="EAL" evidence="3">
    <location>
        <begin position="300"/>
        <end position="549"/>
    </location>
</feature>
<keyword evidence="6" id="KW-1185">Reference proteome</keyword>
<dbReference type="SMART" id="SM00086">
    <property type="entry name" value="PAC"/>
    <property type="match status" value="1"/>
</dbReference>
<dbReference type="PROSITE" id="PS50113">
    <property type="entry name" value="PAC"/>
    <property type="match status" value="1"/>
</dbReference>
<feature type="domain" description="PAS" evidence="1">
    <location>
        <begin position="1"/>
        <end position="52"/>
    </location>
</feature>
<dbReference type="CDD" id="cd01949">
    <property type="entry name" value="GGDEF"/>
    <property type="match status" value="1"/>
</dbReference>
<dbReference type="SUPFAM" id="SSF55785">
    <property type="entry name" value="PYP-like sensor domain (PAS domain)"/>
    <property type="match status" value="1"/>
</dbReference>
<dbReference type="Gene3D" id="3.30.450.20">
    <property type="entry name" value="PAS domain"/>
    <property type="match status" value="1"/>
</dbReference>
<dbReference type="InterPro" id="IPR000160">
    <property type="entry name" value="GGDEF_dom"/>
</dbReference>
<dbReference type="PROSITE" id="PS50887">
    <property type="entry name" value="GGDEF"/>
    <property type="match status" value="1"/>
</dbReference>
<dbReference type="Gene3D" id="3.20.20.450">
    <property type="entry name" value="EAL domain"/>
    <property type="match status" value="1"/>
</dbReference>
<dbReference type="Proteomes" id="UP000050668">
    <property type="component" value="Unassembled WGS sequence"/>
</dbReference>
<evidence type="ECO:0000259" key="1">
    <source>
        <dbReference type="PROSITE" id="PS50112"/>
    </source>
</evidence>
<evidence type="ECO:0000259" key="3">
    <source>
        <dbReference type="PROSITE" id="PS50883"/>
    </source>
</evidence>
<dbReference type="NCBIfam" id="TIGR00229">
    <property type="entry name" value="sensory_box"/>
    <property type="match status" value="1"/>
</dbReference>
<dbReference type="PROSITE" id="PS50883">
    <property type="entry name" value="EAL"/>
    <property type="match status" value="1"/>
</dbReference>
<dbReference type="InterPro" id="IPR035965">
    <property type="entry name" value="PAS-like_dom_sf"/>
</dbReference>
<dbReference type="InterPro" id="IPR000014">
    <property type="entry name" value="PAS"/>
</dbReference>
<dbReference type="PROSITE" id="PS50112">
    <property type="entry name" value="PAS"/>
    <property type="match status" value="1"/>
</dbReference>
<evidence type="ECO:0008006" key="7">
    <source>
        <dbReference type="Google" id="ProtNLM"/>
    </source>
</evidence>
<name>A0ABR5K284_9BACI</name>
<gene>
    <name evidence="5" type="ORF">AEA09_11075</name>
</gene>
<dbReference type="InterPro" id="IPR000700">
    <property type="entry name" value="PAS-assoc_C"/>
</dbReference>
<dbReference type="InterPro" id="IPR035919">
    <property type="entry name" value="EAL_sf"/>
</dbReference>
<dbReference type="Pfam" id="PF00990">
    <property type="entry name" value="GGDEF"/>
    <property type="match status" value="1"/>
</dbReference>
<dbReference type="PANTHER" id="PTHR44757">
    <property type="entry name" value="DIGUANYLATE CYCLASE DGCP"/>
    <property type="match status" value="1"/>
</dbReference>
<comment type="caution">
    <text evidence="5">The sequence shown here is derived from an EMBL/GenBank/DDBJ whole genome shotgun (WGS) entry which is preliminary data.</text>
</comment>
<protein>
    <recommendedName>
        <fullName evidence="7">Diguanylate cyclase</fullName>
    </recommendedName>
</protein>
<evidence type="ECO:0000313" key="5">
    <source>
        <dbReference type="EMBL" id="KOS69033.1"/>
    </source>
</evidence>
<dbReference type="CDD" id="cd01948">
    <property type="entry name" value="EAL"/>
    <property type="match status" value="1"/>
</dbReference>
<feature type="domain" description="GGDEF" evidence="4">
    <location>
        <begin position="159"/>
        <end position="291"/>
    </location>
</feature>
<dbReference type="SUPFAM" id="SSF55073">
    <property type="entry name" value="Nucleotide cyclase"/>
    <property type="match status" value="1"/>
</dbReference>
<dbReference type="Pfam" id="PF00563">
    <property type="entry name" value="EAL"/>
    <property type="match status" value="1"/>
</dbReference>
<proteinExistence type="predicted"/>
<dbReference type="RefSeq" id="WP_053583891.1">
    <property type="nucleotide sequence ID" value="NZ_LGRV01000003.1"/>
</dbReference>
<feature type="domain" description="PAC" evidence="2">
    <location>
        <begin position="79"/>
        <end position="131"/>
    </location>
</feature>
<dbReference type="InterPro" id="IPR043128">
    <property type="entry name" value="Rev_trsase/Diguanyl_cyclase"/>
</dbReference>
<dbReference type="Gene3D" id="3.30.70.270">
    <property type="match status" value="1"/>
</dbReference>
<organism evidence="5 6">
    <name type="scientific">Lysinibacillus contaminans</name>
    <dbReference type="NCBI Taxonomy" id="1293441"/>
    <lineage>
        <taxon>Bacteria</taxon>
        <taxon>Bacillati</taxon>
        <taxon>Bacillota</taxon>
        <taxon>Bacilli</taxon>
        <taxon>Bacillales</taxon>
        <taxon>Bacillaceae</taxon>
        <taxon>Lysinibacillus</taxon>
    </lineage>
</organism>
<accession>A0ABR5K284</accession>
<evidence type="ECO:0000313" key="6">
    <source>
        <dbReference type="Proteomes" id="UP000050668"/>
    </source>
</evidence>
<dbReference type="InterPro" id="IPR052155">
    <property type="entry name" value="Biofilm_reg_signaling"/>
</dbReference>
<dbReference type="InterPro" id="IPR029787">
    <property type="entry name" value="Nucleotide_cyclase"/>
</dbReference>